<feature type="region of interest" description="Disordered" evidence="1">
    <location>
        <begin position="111"/>
        <end position="142"/>
    </location>
</feature>
<dbReference type="AlphaFoldDB" id="D6ZFD6"/>
<gene>
    <name evidence="2" type="ordered locus">Srot_1189</name>
</gene>
<accession>D6ZFD6</accession>
<name>D6ZFD6_SEGRD</name>
<dbReference type="Proteomes" id="UP000002247">
    <property type="component" value="Chromosome"/>
</dbReference>
<feature type="compositionally biased region" description="Basic and acidic residues" evidence="1">
    <location>
        <begin position="130"/>
        <end position="142"/>
    </location>
</feature>
<sequence>MLFIVIPVRYGGRMVKKTESIPLTALQLAIVRETRAELTRQGLRVSALQGPPSLEGGTFGAERYVRARLGEKPAIPLTLLELEIVCRRLGLKVSDLVERAELSLAAGRIPAPLWPEERPERQPHWGGPNRPERAETPTNPEK</sequence>
<evidence type="ECO:0000313" key="2">
    <source>
        <dbReference type="EMBL" id="ADG97660.1"/>
    </source>
</evidence>
<keyword evidence="3" id="KW-1185">Reference proteome</keyword>
<reference evidence="2 3" key="1">
    <citation type="journal article" date="2010" name="Stand. Genomic Sci.">
        <title>Complete genome sequence of Segniliparus rotundus type strain (CDC 1076).</title>
        <authorList>
            <person name="Sikorski J."/>
            <person name="Lapidus A."/>
            <person name="Copeland A."/>
            <person name="Misra M."/>
            <person name="Glavina Del Rio T."/>
            <person name="Nolan M."/>
            <person name="Lucas S."/>
            <person name="Chen F."/>
            <person name="Tice H."/>
            <person name="Cheng J.F."/>
            <person name="Jando M."/>
            <person name="Schneider S."/>
            <person name="Bruce D."/>
            <person name="Goodwin L."/>
            <person name="Pitluck S."/>
            <person name="Liolios K."/>
            <person name="Mikhailova N."/>
            <person name="Pati A."/>
            <person name="Ivanova N."/>
            <person name="Mavromatis K."/>
            <person name="Chen A."/>
            <person name="Palaniappan K."/>
            <person name="Chertkov O."/>
            <person name="Land M."/>
            <person name="Hauser L."/>
            <person name="Chang Y.J."/>
            <person name="Jeffries C.D."/>
            <person name="Brettin T."/>
            <person name="Detter J.C."/>
            <person name="Han C."/>
            <person name="Rohde M."/>
            <person name="Goker M."/>
            <person name="Bristow J."/>
            <person name="Eisen J.A."/>
            <person name="Markowitz V."/>
            <person name="Hugenholtz P."/>
            <person name="Kyrpides N.C."/>
            <person name="Klenk H.P."/>
        </authorList>
    </citation>
    <scope>NUCLEOTIDE SEQUENCE [LARGE SCALE GENOMIC DNA]</scope>
    <source>
        <strain evidence="3">ATCC BAA-972 / CDC 1076 / CIP 108378 / DSM 44985 / JCM 13578</strain>
    </source>
</reference>
<evidence type="ECO:0000256" key="1">
    <source>
        <dbReference type="SAM" id="MobiDB-lite"/>
    </source>
</evidence>
<organism evidence="2 3">
    <name type="scientific">Segniliparus rotundus (strain ATCC BAA-972 / CDC 1076 / CIP 108378 / DSM 44985 / JCM 13578)</name>
    <dbReference type="NCBI Taxonomy" id="640132"/>
    <lineage>
        <taxon>Bacteria</taxon>
        <taxon>Bacillati</taxon>
        <taxon>Actinomycetota</taxon>
        <taxon>Actinomycetes</taxon>
        <taxon>Mycobacteriales</taxon>
        <taxon>Segniliparaceae</taxon>
        <taxon>Segniliparus</taxon>
    </lineage>
</organism>
<protein>
    <submittedName>
        <fullName evidence="2">Uncharacterized protein</fullName>
    </submittedName>
</protein>
<proteinExistence type="predicted"/>
<evidence type="ECO:0000313" key="3">
    <source>
        <dbReference type="Proteomes" id="UP000002247"/>
    </source>
</evidence>
<dbReference type="STRING" id="640132.Srot_1189"/>
<dbReference type="HOGENOM" id="CLU_1814473_0_0_11"/>
<dbReference type="EMBL" id="CP001958">
    <property type="protein sequence ID" value="ADG97660.1"/>
    <property type="molecule type" value="Genomic_DNA"/>
</dbReference>
<dbReference type="KEGG" id="srt:Srot_1189"/>